<dbReference type="AlphaFoldDB" id="A0A0G4MHZ2"/>
<evidence type="ECO:0000313" key="5">
    <source>
        <dbReference type="Proteomes" id="UP000044602"/>
    </source>
</evidence>
<feature type="domain" description="PA14" evidence="3">
    <location>
        <begin position="225"/>
        <end position="381"/>
    </location>
</feature>
<evidence type="ECO:0000256" key="2">
    <source>
        <dbReference type="SAM" id="SignalP"/>
    </source>
</evidence>
<dbReference type="EMBL" id="CVQH01022639">
    <property type="protein sequence ID" value="CRK33777.1"/>
    <property type="molecule type" value="Genomic_DNA"/>
</dbReference>
<feature type="region of interest" description="Disordered" evidence="1">
    <location>
        <begin position="101"/>
        <end position="131"/>
    </location>
</feature>
<feature type="signal peptide" evidence="2">
    <location>
        <begin position="1"/>
        <end position="21"/>
    </location>
</feature>
<evidence type="ECO:0000259" key="3">
    <source>
        <dbReference type="PROSITE" id="PS51820"/>
    </source>
</evidence>
<evidence type="ECO:0000313" key="4">
    <source>
        <dbReference type="EMBL" id="CRK33777.1"/>
    </source>
</evidence>
<dbReference type="Pfam" id="PF10528">
    <property type="entry name" value="GLEYA"/>
    <property type="match status" value="1"/>
</dbReference>
<feature type="chain" id="PRO_5002567664" description="PA14 domain-containing protein" evidence="2">
    <location>
        <begin position="22"/>
        <end position="405"/>
    </location>
</feature>
<accession>A0A0G4MHZ2</accession>
<keyword evidence="2" id="KW-0732">Signal</keyword>
<name>A0A0G4MHZ2_VERLO</name>
<dbReference type="PROSITE" id="PS51820">
    <property type="entry name" value="PA14"/>
    <property type="match status" value="1"/>
</dbReference>
<dbReference type="Proteomes" id="UP000044602">
    <property type="component" value="Unassembled WGS sequence"/>
</dbReference>
<dbReference type="InterPro" id="IPR037524">
    <property type="entry name" value="PA14/GLEYA"/>
</dbReference>
<keyword evidence="5" id="KW-1185">Reference proteome</keyword>
<dbReference type="Gene3D" id="2.60.120.1560">
    <property type="match status" value="1"/>
</dbReference>
<organism evidence="4 5">
    <name type="scientific">Verticillium longisporum</name>
    <name type="common">Verticillium dahliae var. longisporum</name>
    <dbReference type="NCBI Taxonomy" id="100787"/>
    <lineage>
        <taxon>Eukaryota</taxon>
        <taxon>Fungi</taxon>
        <taxon>Dikarya</taxon>
        <taxon>Ascomycota</taxon>
        <taxon>Pezizomycotina</taxon>
        <taxon>Sordariomycetes</taxon>
        <taxon>Hypocreomycetidae</taxon>
        <taxon>Glomerellales</taxon>
        <taxon>Plectosphaerellaceae</taxon>
        <taxon>Verticillium</taxon>
    </lineage>
</organism>
<dbReference type="InterPro" id="IPR018871">
    <property type="entry name" value="GLEYA_adhesin_domain"/>
</dbReference>
<evidence type="ECO:0000256" key="1">
    <source>
        <dbReference type="SAM" id="MobiDB-lite"/>
    </source>
</evidence>
<protein>
    <recommendedName>
        <fullName evidence="3">PA14 domain-containing protein</fullName>
    </recommendedName>
</protein>
<dbReference type="STRING" id="100787.A0A0G4MHZ2"/>
<sequence>MKLFSPAVVGSLAAWPVLVASFEEGCGLETQLTVTETQNVEIISCTDDATFTHTTSVVRTLVFHARPPYVLVHEGYEGPVPTTVTFAPTGTDPGTIVVYTPTDAPEDEQTKKDGSQSVRTTSRHPGGGWPTNWPYPPPWVPGHYDSHDKFVPYPTNTGQFTTLKSELGFAQFCPAQLCSTELGPAQLCPTQLGSTQLSGTQLCSTELSATQLCATELGSTQLNFPAFSSLDVNYFHVTQPAFTGTTERVGIPPGTNPYFPPFSIYDDTPARLYMFTAVNHRAFLYAPVTGTYTITVPDSDEITLVWLGDKAISTWTRANADLEQDYNTVDGPEETTVFRIQLQAGTYTPFRLLWANAQGELSFIARVQAPDGRIIEDGDGSDSDYFVRFACDMSTPEYPPFGQDG</sequence>
<reference evidence="4 5" key="1">
    <citation type="submission" date="2015-05" db="EMBL/GenBank/DDBJ databases">
        <authorList>
            <person name="Wang D.B."/>
            <person name="Wang M."/>
        </authorList>
    </citation>
    <scope>NUCLEOTIDE SEQUENCE [LARGE SCALE GENOMIC DNA]</scope>
    <source>
        <strain evidence="4">VL1</strain>
    </source>
</reference>
<proteinExistence type="predicted"/>
<gene>
    <name evidence="4" type="ORF">BN1708_006152</name>
</gene>